<reference evidence="1" key="1">
    <citation type="submission" date="2021-01" db="EMBL/GenBank/DDBJ databases">
        <title>Genome sequence of strain Noviherbaspirillum sp. DKR-6.</title>
        <authorList>
            <person name="Chaudhary D.K."/>
        </authorList>
    </citation>
    <scope>NUCLEOTIDE SEQUENCE</scope>
    <source>
        <strain evidence="1">DKR-6</strain>
    </source>
</reference>
<dbReference type="AlphaFoldDB" id="A0A934SPW0"/>
<protein>
    <submittedName>
        <fullName evidence="1">Uncharacterized protein</fullName>
    </submittedName>
</protein>
<dbReference type="RefSeq" id="WP_200590074.1">
    <property type="nucleotide sequence ID" value="NZ_JAEPBG010000001.1"/>
</dbReference>
<evidence type="ECO:0000313" key="1">
    <source>
        <dbReference type="EMBL" id="MBK4733342.1"/>
    </source>
</evidence>
<dbReference type="EMBL" id="JAEPBG010000001">
    <property type="protein sequence ID" value="MBK4733342.1"/>
    <property type="molecule type" value="Genomic_DNA"/>
</dbReference>
<proteinExistence type="predicted"/>
<sequence length="202" mass="22865">MLSLKPYVKCMVPPHPPSQLILGKQYQTYIPVGKWHVFDINGDGWCDWVRNGRQGYRSDVDVVPMIEMIYLGTSTGWRNFETKRKFQSAIDSLDSIDKIHLYGFAEAYGFFQPIPIYRKGSMKPFIVAVSRVDAPAPPPDIDSINVLQWDDDTDNLRYVSGNGKDEVVEFLRTNYCNASSIPQYDGEELIMALGSLCNGKGK</sequence>
<evidence type="ECO:0000313" key="2">
    <source>
        <dbReference type="Proteomes" id="UP000622890"/>
    </source>
</evidence>
<comment type="caution">
    <text evidence="1">The sequence shown here is derived from an EMBL/GenBank/DDBJ whole genome shotgun (WGS) entry which is preliminary data.</text>
</comment>
<dbReference type="Proteomes" id="UP000622890">
    <property type="component" value="Unassembled WGS sequence"/>
</dbReference>
<accession>A0A934SPW0</accession>
<name>A0A934SPW0_9BURK</name>
<gene>
    <name evidence="1" type="ORF">JJB74_01735</name>
</gene>
<keyword evidence="2" id="KW-1185">Reference proteome</keyword>
<organism evidence="1 2">
    <name type="scientific">Noviherbaspirillum pedocola</name>
    <dbReference type="NCBI Taxonomy" id="2801341"/>
    <lineage>
        <taxon>Bacteria</taxon>
        <taxon>Pseudomonadati</taxon>
        <taxon>Pseudomonadota</taxon>
        <taxon>Betaproteobacteria</taxon>
        <taxon>Burkholderiales</taxon>
        <taxon>Oxalobacteraceae</taxon>
        <taxon>Noviherbaspirillum</taxon>
    </lineage>
</organism>